<comment type="caution">
    <text evidence="1">The sequence shown here is derived from an EMBL/GenBank/DDBJ whole genome shotgun (WGS) entry which is preliminary data.</text>
</comment>
<keyword evidence="2" id="KW-1185">Reference proteome</keyword>
<dbReference type="AlphaFoldDB" id="A0A1L8W9Y5"/>
<reference evidence="1 2" key="1">
    <citation type="submission" date="2014-12" db="EMBL/GenBank/DDBJ databases">
        <title>Draft genome sequences of 29 type strains of Enterococci.</title>
        <authorList>
            <person name="Zhong Z."/>
            <person name="Sun Z."/>
            <person name="Liu W."/>
            <person name="Zhang W."/>
            <person name="Zhang H."/>
        </authorList>
    </citation>
    <scope>NUCLEOTIDE SEQUENCE [LARGE SCALE GENOMIC DNA]</scope>
    <source>
        <strain evidence="1 2">DSM 15687</strain>
    </source>
</reference>
<dbReference type="EMBL" id="JXLB01000030">
    <property type="protein sequence ID" value="OJG77851.1"/>
    <property type="molecule type" value="Genomic_DNA"/>
</dbReference>
<accession>A0A1L8W9Y5</accession>
<organism evidence="1 2">
    <name type="scientific">Enterococcus ratti</name>
    <dbReference type="NCBI Taxonomy" id="150033"/>
    <lineage>
        <taxon>Bacteria</taxon>
        <taxon>Bacillati</taxon>
        <taxon>Bacillota</taxon>
        <taxon>Bacilli</taxon>
        <taxon>Lactobacillales</taxon>
        <taxon>Enterococcaceae</taxon>
        <taxon>Enterococcus</taxon>
    </lineage>
</organism>
<evidence type="ECO:0000313" key="1">
    <source>
        <dbReference type="EMBL" id="OJG77851.1"/>
    </source>
</evidence>
<gene>
    <name evidence="1" type="ORF">RV14_GL001485</name>
</gene>
<proteinExistence type="predicted"/>
<sequence>MNGEKYMPYKNKLQSYLDIFALSLSLKENNSWLLEDHKQNYSLLFSLYIKMIEKDQQEFFARSADKKQIIHSLEKSKNFYTFTCDKQLLHTLEQLNTNDPSDFVLLPLFYLIGQCTDVEHVSGILIYKENETYKAILVDKEACISKAQINVVTIPSTNLTSLCSILFSNIECPNIKEPYSVLYGILEQSASSEIIQLPYQMHPQKEGNCVVKEIEATLKVALFHCRHNLFASQNLKKIKWNERPNSTIKMHNLLLSVIKEEYQGPAAPFDLLSKFFKLRKRKNTRPYPLTLQEKKMINQKMQNKMNKYPEIQQILEGKNVYKFSNGTVNNRIDFFEKIAGAKEKSNFSRKQCQDRNKFTISKYMR</sequence>
<dbReference type="STRING" id="150033.RV14_GL001485"/>
<dbReference type="Proteomes" id="UP000182152">
    <property type="component" value="Unassembled WGS sequence"/>
</dbReference>
<evidence type="ECO:0000313" key="2">
    <source>
        <dbReference type="Proteomes" id="UP000182152"/>
    </source>
</evidence>
<protein>
    <submittedName>
        <fullName evidence="1">Uncharacterized protein</fullName>
    </submittedName>
</protein>
<name>A0A1L8W9Y5_9ENTE</name>